<dbReference type="Proteomes" id="UP000604391">
    <property type="component" value="Unassembled WGS sequence"/>
</dbReference>
<evidence type="ECO:0000256" key="1">
    <source>
        <dbReference type="SAM" id="Phobius"/>
    </source>
</evidence>
<keyword evidence="1" id="KW-0472">Membrane</keyword>
<keyword evidence="1" id="KW-0812">Transmembrane</keyword>
<dbReference type="EMBL" id="DVAD01000006">
    <property type="protein sequence ID" value="HIJ99358.1"/>
    <property type="molecule type" value="Genomic_DNA"/>
</dbReference>
<keyword evidence="3" id="KW-1185">Reference proteome</keyword>
<evidence type="ECO:0000313" key="2">
    <source>
        <dbReference type="EMBL" id="HIJ99358.1"/>
    </source>
</evidence>
<evidence type="ECO:0000313" key="3">
    <source>
        <dbReference type="Proteomes" id="UP000604391"/>
    </source>
</evidence>
<keyword evidence="1" id="KW-1133">Transmembrane helix</keyword>
<proteinExistence type="predicted"/>
<organism evidence="2 3">
    <name type="scientific">Candidatus Undinarchaeum marinum</name>
    <dbReference type="NCBI Taxonomy" id="2756141"/>
    <lineage>
        <taxon>Archaea</taxon>
        <taxon>Candidatus Undinarchaeota</taxon>
        <taxon>Candidatus Undinarchaeia</taxon>
        <taxon>Candidatus Undinarchaeales</taxon>
        <taxon>Candidatus Undinarchaeaceae</taxon>
        <taxon>Candidatus Undinarchaeum</taxon>
    </lineage>
</organism>
<dbReference type="AlphaFoldDB" id="A0A832UY17"/>
<sequence>GISISIGIVITIVMLVVAFGMVVNILITGKEAPQSQIEETVGQTGRAVDSIDISKKFERFETECVADNEDPTCTSIGSRSLCEDLGCDWSNFKCTGGTVTCSDLDSVNCIKVSGCSWKMGETSEE</sequence>
<name>A0A832UY17_9ARCH</name>
<comment type="caution">
    <text evidence="2">The sequence shown here is derived from an EMBL/GenBank/DDBJ whole genome shotgun (WGS) entry which is preliminary data.</text>
</comment>
<feature type="non-terminal residue" evidence="2">
    <location>
        <position position="1"/>
    </location>
</feature>
<gene>
    <name evidence="2" type="ORF">H1011_00855</name>
</gene>
<reference evidence="2 3" key="1">
    <citation type="journal article" name="Nat. Commun.">
        <title>Undinarchaeota illuminate DPANN phylogeny and the impact of gene transfer on archaeal evolution.</title>
        <authorList>
            <person name="Dombrowski N."/>
            <person name="Williams T.A."/>
            <person name="Sun J."/>
            <person name="Woodcroft B.J."/>
            <person name="Lee J.H."/>
            <person name="Minh B.Q."/>
            <person name="Rinke C."/>
            <person name="Spang A."/>
        </authorList>
    </citation>
    <scope>NUCLEOTIDE SEQUENCE [LARGE SCALE GENOMIC DNA]</scope>
    <source>
        <strain evidence="2">MAG_bin17</strain>
    </source>
</reference>
<accession>A0A832UY17</accession>
<feature type="transmembrane region" description="Helical" evidence="1">
    <location>
        <begin position="6"/>
        <end position="27"/>
    </location>
</feature>
<protein>
    <submittedName>
        <fullName evidence="2">Uncharacterized protein</fullName>
    </submittedName>
</protein>